<feature type="compositionally biased region" description="Polar residues" evidence="1">
    <location>
        <begin position="49"/>
        <end position="74"/>
    </location>
</feature>
<dbReference type="EMBL" id="JBHUIR010000034">
    <property type="protein sequence ID" value="MFD2260156.1"/>
    <property type="molecule type" value="Genomic_DNA"/>
</dbReference>
<organism evidence="3 4">
    <name type="scientific">Chelativorans composti</name>
    <dbReference type="NCBI Taxonomy" id="768533"/>
    <lineage>
        <taxon>Bacteria</taxon>
        <taxon>Pseudomonadati</taxon>
        <taxon>Pseudomonadota</taxon>
        <taxon>Alphaproteobacteria</taxon>
        <taxon>Hyphomicrobiales</taxon>
        <taxon>Phyllobacteriaceae</taxon>
        <taxon>Chelativorans</taxon>
    </lineage>
</organism>
<name>A0ABW5DI25_9HYPH</name>
<evidence type="ECO:0000256" key="2">
    <source>
        <dbReference type="SAM" id="SignalP"/>
    </source>
</evidence>
<feature type="signal peptide" evidence="2">
    <location>
        <begin position="1"/>
        <end position="23"/>
    </location>
</feature>
<proteinExistence type="predicted"/>
<comment type="caution">
    <text evidence="3">The sequence shown here is derived from an EMBL/GenBank/DDBJ whole genome shotgun (WGS) entry which is preliminary data.</text>
</comment>
<accession>A0ABW5DI25</accession>
<feature type="chain" id="PRO_5046282754" evidence="2">
    <location>
        <begin position="24"/>
        <end position="107"/>
    </location>
</feature>
<dbReference type="Proteomes" id="UP001597373">
    <property type="component" value="Unassembled WGS sequence"/>
</dbReference>
<feature type="region of interest" description="Disordered" evidence="1">
    <location>
        <begin position="46"/>
        <end position="89"/>
    </location>
</feature>
<dbReference type="RefSeq" id="WP_345100515.1">
    <property type="nucleotide sequence ID" value="NZ_BAABGS010000075.1"/>
</dbReference>
<evidence type="ECO:0000256" key="1">
    <source>
        <dbReference type="SAM" id="MobiDB-lite"/>
    </source>
</evidence>
<evidence type="ECO:0000313" key="4">
    <source>
        <dbReference type="Proteomes" id="UP001597373"/>
    </source>
</evidence>
<gene>
    <name evidence="3" type="ORF">ACFSMZ_10305</name>
</gene>
<protein>
    <submittedName>
        <fullName evidence="3">Uncharacterized protein</fullName>
    </submittedName>
</protein>
<reference evidence="4" key="1">
    <citation type="journal article" date="2019" name="Int. J. Syst. Evol. Microbiol.">
        <title>The Global Catalogue of Microorganisms (GCM) 10K type strain sequencing project: providing services to taxonomists for standard genome sequencing and annotation.</title>
        <authorList>
            <consortium name="The Broad Institute Genomics Platform"/>
            <consortium name="The Broad Institute Genome Sequencing Center for Infectious Disease"/>
            <person name="Wu L."/>
            <person name="Ma J."/>
        </authorList>
    </citation>
    <scope>NUCLEOTIDE SEQUENCE [LARGE SCALE GENOMIC DNA]</scope>
    <source>
        <strain evidence="4">KCTC 23707</strain>
    </source>
</reference>
<keyword evidence="4" id="KW-1185">Reference proteome</keyword>
<keyword evidence="2" id="KW-0732">Signal</keyword>
<sequence>MKRILETAVPILLFALAAPSAIAQENSGSNMSIPESQLSAVRERCEELQVQQGVTGSQQPETTEPERATNQPDSDGQEDRGGRSFDLSAITLQDCIDSGMTAQQPAD</sequence>
<evidence type="ECO:0000313" key="3">
    <source>
        <dbReference type="EMBL" id="MFD2260156.1"/>
    </source>
</evidence>